<reference evidence="3" key="1">
    <citation type="submission" date="2010-07" db="EMBL/GenBank/DDBJ databases">
        <authorList>
            <consortium name="CONSOLIDER consortium CSD2007-00005"/>
            <person name="Guazzaroni M.-E."/>
            <person name="Richter M."/>
            <person name="Garcia-Salamanca A."/>
            <person name="Yarza P."/>
            <person name="Ferrer M."/>
        </authorList>
    </citation>
    <scope>NUCLEOTIDE SEQUENCE</scope>
</reference>
<reference evidence="3" key="2">
    <citation type="journal article" date="2011" name="Microb. Ecol.">
        <title>Taxonomic and Functional Metagenomic Profiling of the Microbial Community in the Anoxic Sediment of a Sub-saline Shallow Lake (Laguna de Carrizo, Central Spain).</title>
        <authorList>
            <person name="Ferrer M."/>
            <person name="Guazzaroni M.E."/>
            <person name="Richter M."/>
            <person name="Garcia-Salamanca A."/>
            <person name="Yarza P."/>
            <person name="Suarez-Suarez A."/>
            <person name="Solano J."/>
            <person name="Alcaide M."/>
            <person name="van Dillewijn P."/>
            <person name="Molina-Henares M.A."/>
            <person name="Lopez-Cortes N."/>
            <person name="Al-Ramahi Y."/>
            <person name="Guerrero C."/>
            <person name="Acosta A."/>
            <person name="de Eugenio L.I."/>
            <person name="Martinez V."/>
            <person name="Marques S."/>
            <person name="Rojo F."/>
            <person name="Santero E."/>
            <person name="Genilloud O."/>
            <person name="Perez-Perez J."/>
            <person name="Rossello-Mora R."/>
            <person name="Ramos J.L."/>
        </authorList>
    </citation>
    <scope>NUCLEOTIDE SEQUENCE</scope>
</reference>
<sequence>MRTLRKLLLTAWKILFIGWLIFHLEQICEKFANSPWDNSFLGWIGHVISPIAVIILAIPTLIYYHLHLPVDFYSIGIISAVALSLNFLMKRFEPSETKILTDNKSKHYNHSSYSSSDYSYSGTSNANHINKSENEAYKKEKRIIGHTGSGNRVNPETGNIQKEGFLGYNDTNKRIEPDSGKYQKDGWFGWEDTGTRVEQESGKIQKDGWFGWEDTNTRVNPETGIVQKNGFLGWEDTDKRIDPKTGKSQHNGWFGWEDD</sequence>
<keyword evidence="2" id="KW-1133">Transmembrane helix</keyword>
<evidence type="ECO:0000313" key="3">
    <source>
        <dbReference type="EMBL" id="EFK97923.1"/>
    </source>
</evidence>
<proteinExistence type="predicted"/>
<dbReference type="EMBL" id="ADZX01000002">
    <property type="protein sequence ID" value="EFK97923.1"/>
    <property type="molecule type" value="Genomic_DNA"/>
</dbReference>
<feature type="region of interest" description="Disordered" evidence="1">
    <location>
        <begin position="146"/>
        <end position="165"/>
    </location>
</feature>
<dbReference type="AlphaFoldDB" id="D9PEU1"/>
<accession>D9PEU1</accession>
<keyword evidence="2" id="KW-0812">Transmembrane</keyword>
<feature type="compositionally biased region" description="Polar residues" evidence="1">
    <location>
        <begin position="149"/>
        <end position="160"/>
    </location>
</feature>
<name>D9PEU1_9ZZZZ</name>
<organism evidence="3">
    <name type="scientific">sediment metagenome</name>
    <dbReference type="NCBI Taxonomy" id="749907"/>
    <lineage>
        <taxon>unclassified sequences</taxon>
        <taxon>metagenomes</taxon>
        <taxon>ecological metagenomes</taxon>
    </lineage>
</organism>
<feature type="transmembrane region" description="Helical" evidence="2">
    <location>
        <begin position="40"/>
        <end position="66"/>
    </location>
</feature>
<gene>
    <name evidence="3" type="ORF">LDC_0019</name>
</gene>
<feature type="transmembrane region" description="Helical" evidence="2">
    <location>
        <begin position="72"/>
        <end position="89"/>
    </location>
</feature>
<evidence type="ECO:0000256" key="1">
    <source>
        <dbReference type="SAM" id="MobiDB-lite"/>
    </source>
</evidence>
<comment type="caution">
    <text evidence="3">The sequence shown here is derived from an EMBL/GenBank/DDBJ whole genome shotgun (WGS) entry which is preliminary data.</text>
</comment>
<keyword evidence="2" id="KW-0472">Membrane</keyword>
<protein>
    <submittedName>
        <fullName evidence="3">Uncharacterized protein</fullName>
    </submittedName>
</protein>
<evidence type="ECO:0000256" key="2">
    <source>
        <dbReference type="SAM" id="Phobius"/>
    </source>
</evidence>
<feature type="region of interest" description="Disordered" evidence="1">
    <location>
        <begin position="237"/>
        <end position="259"/>
    </location>
</feature>